<gene>
    <name evidence="3" type="ORF">BJ875DRAFT_378489</name>
</gene>
<evidence type="ECO:0000313" key="3">
    <source>
        <dbReference type="EMBL" id="KAG9233508.1"/>
    </source>
</evidence>
<dbReference type="Pfam" id="PF00004">
    <property type="entry name" value="AAA"/>
    <property type="match status" value="1"/>
</dbReference>
<evidence type="ECO:0000259" key="2">
    <source>
        <dbReference type="SMART" id="SM00382"/>
    </source>
</evidence>
<dbReference type="InterPro" id="IPR027417">
    <property type="entry name" value="P-loop_NTPase"/>
</dbReference>
<dbReference type="Pfam" id="PF09462">
    <property type="entry name" value="Mus7"/>
    <property type="match status" value="2"/>
</dbReference>
<comment type="caution">
    <text evidence="3">The sequence shown here is derived from an EMBL/GenBank/DDBJ whole genome shotgun (WGS) entry which is preliminary data.</text>
</comment>
<dbReference type="GO" id="GO:0016887">
    <property type="term" value="F:ATP hydrolysis activity"/>
    <property type="evidence" value="ECO:0007669"/>
    <property type="project" value="InterPro"/>
</dbReference>
<evidence type="ECO:0000313" key="4">
    <source>
        <dbReference type="Proteomes" id="UP000824998"/>
    </source>
</evidence>
<feature type="region of interest" description="Disordered" evidence="1">
    <location>
        <begin position="159"/>
        <end position="225"/>
    </location>
</feature>
<dbReference type="GO" id="GO:0035361">
    <property type="term" value="C:Cul8-RING ubiquitin ligase complex"/>
    <property type="evidence" value="ECO:0007669"/>
    <property type="project" value="TreeGrafter"/>
</dbReference>
<feature type="compositionally biased region" description="Polar residues" evidence="1">
    <location>
        <begin position="271"/>
        <end position="291"/>
    </location>
</feature>
<sequence>MLQPFNHADPQNTSCENTCTSNEEISTSFVQVASSNRSLLSSPSYPPLLQDIPDPSFELLQQTETLCRSPPSFGTGNQVVAATNFTGVRSLRQRNALQLHPYAIEQEKYRQTLKARGLKPMRLEQSEDSQTASVGAIAAFRELQPNELLSDESQAMDFDWEIPSSPPQALHKESSQNDLSGDKASSNGDEFPDMQELFDAPRPGRPSHASKGRLKQYSSEHRRPKLSAIRTQAFRDQTSTPIDKHDQSIFEVPVSPPTTSPLLAATMMPSRKSTSRTVSLSSKEVTPRSSTFREPLPRVQMSVELLTPATSAVKSVPQAIFVDSDTEPEASLLEDSSSDDMVQMRKISKKIRGVLPASHLRLDQAGKRPETAATIRQYSVDLTPPRTRTQRGVAIPRGPAPVVDMRTPVDSALPIFSENSDSENENILNGYRGEDGHNAKLQYVFDHQRSGLADVEDDIDAMLPTQTRRARNGSLYAKSNSTKSRIYPRKDPAPRSRQPKLTEYTTHARKTGEFQSRKRKLGVRGPSNQRGFKRARKITTSLSILDVNDFDTPSSKTLPRFLRVAARTARARKGKGRQSPTKKFIRLDNREDTQEVQTILCNWTDGSIRPKKRLYPTMPSANKSRPPLHHIVANQQTQLPRIGNKEPFSRGGFTTEAPRKLPISKPQQLSINRFVESQMPIPSAQNIASNNSISSWHSWIATERAYRISQPTRPGQLEGPQANRFLLNNDSAFKATKRSLDTVFKALQRRREPNTNLQLNRYLLQDAHSIPTTRLERQPRPRHNGRQGTPSRRKKPLPVRIDANAARYRQPSEPLVLETFSIFDPQAAVSSGDRLQGLGEFGTKYPIHFEILPLDPGVYFHETTFIGSGRFAKALKGLRIHEHSNGQAVSFALGEKILSWGDWNELVSSEIGLCIDYMVEQLSESNPHRLSSAISILEIVSDYLDNHLVFSSYHGQGNFVSRMSEVLRDLSTRLSISAEKSSASRIEVLTRCLVIIYQLLKLAREMKGIMALCVELEGLLKDCARKIVGFLIATDGFGQLRKLYDNLQYLSFREGGIGNDQSAVQSWVIVKRTLEAACIPKGSFWDITNHLLGYVDVQHTLDASVLEHSWYSMFTLLPLCEFDDFGVVKMNGRQRAAFDNWALPQKILSRVFKFYTLNQRQSPGFNDYAKATHLRNEEVYDSPRFLRELNTDPSLQLEPEDRCFHIFLKMVAVAIKHMDQENDDKSIRNLATRILPNHSRQFSKEEAIHHRDLASLRNHHDLLCTIYWAAPEGQRPSPALIQDLVIADRSHNEACLINIRAWENLTRFLVTHSCSLTAYNPFSTWQASLSNALTRQYLETDLEVRSQAELITAKGKPPISDTLLRQTIEVNKKSTIEMLRAMIAAMNRTMMAATSSRMTRLVFNPSVLEVVCSSNICLESTITEGVLKDCILVVLHYIDQVDRMHPVPNPTDQNYYAIEDDSQDTNDIGFALADRMEMIDISSFDVGLEWLLSITSSRVPLVSVADAINVLTLKLRSKGHYLCMDTPFARTFGDRSSEIQLPQYHELFQGNSWESSSIVSLTFAAAVDAMRKTLLSNDNVNHIFDHSSIQDAKLYFSALLRRVMEAMKVQLESMVPRSEHHLEYVKFVQTIVSLIQSFANGIQPLLGFFTITSTCYWPEDTDPNLFAAGIVSYSLRLPISPRKTSSQFFHYLYSGWKRDVTRNNFQQHVKYIGKGLRRFEFVSFLLTDFLPAALRSGFNFTGGWILCATYLPVLSARLIQLLQKKDTQQPFPFESLLNLLRIMGNGLNSSTFISDVVVEDNAAQTPLQCITQVIFTFWLSISHPVRQHVACCAEKSRMVDLIEASLISSITHPARLKTLLIANNPSKLEEFQVGLGQHFKYFVSVLENDMNETWEQNDGDGTNMEGTKAEEEMEDDLDGSNILARARNGKAGLGRTTRSRPRQPEGLPPVVLPESFLKQNVKCFDDPPFRGSLAVYTTNSVDKSEPQTDNSPTTKGPSGIWDVPSYQLPSIVDARYTIHVDVYREIVSALKTALTLRPPRNVESSLVNRPITLLQCPKDGGSYYLDSVMETIASKLQADLITLDAHDIAWLVGSYIEENVAWTQSNTAMLPYETQRFAGKLEDFDNDLTSEEFVDGADEDETLASYAKTFSTRMSSILNKQKSNALPFQRSQGPFSLGGLSGVAIIDPRMDPSQHLLSTAEPDPWTGLKISNLFDNVVDAANSKRTSTLTTKMEGEIPSHVAPSSSGTIILIRDYNSLKRTPLGTDLITRLRTAIHKRWTEGKNVILVGTASTEEGEIALSRSEIQRLQADIAEGEKRTIFVPPARHEEQDVAFEADERARIRRINIGHLEHMIVSLVEGTEQLTPTIDIETNLNSKDVESTGLQDDVWSYPRVHRLATTIIGLEDSADVIDGEIFGQATNMLSDSDEVKFAWGAEELKVEDAEAETAVKEGEAVIKTDSTTKEKIKQIKKQCTTYEKKLMSGVVLPSNINTTFNDIRASRETVEALKTLTNLSLQRPEAFSYGVLATDKIPGLLLYGPPGTGKTLLAKAVAKESGATMLEISGADVNDMYVGEGEKNVRAVFSLAKKLSPCVVFIDEADAIFSSRADSKSRSASHRELINQFLREWDGMNDLSAFIMIATNRPFDLDEAVLRRLPRRLLVDLPTKEDREAILKIHLKDEILDDSVSLAEIAKDTAFYSGSDLKNVSVAAAMTCIRDENEAASKHTGEEPYVYPEKRTLTANHFTKALEEISASISEDMSTLSAIRRFDSKYGDRKGRKKKASALGFGGTSTVEKDSDAARVRKMNI</sequence>
<dbReference type="SMART" id="SM00382">
    <property type="entry name" value="AAA"/>
    <property type="match status" value="1"/>
</dbReference>
<dbReference type="InterPro" id="IPR056027">
    <property type="entry name" value="DUF7608"/>
</dbReference>
<dbReference type="GO" id="GO:0005634">
    <property type="term" value="C:nucleus"/>
    <property type="evidence" value="ECO:0007669"/>
    <property type="project" value="InterPro"/>
</dbReference>
<dbReference type="InterPro" id="IPR019021">
    <property type="entry name" value="Mms22"/>
</dbReference>
<name>A0A9P7YIB0_9HELO</name>
<dbReference type="OrthoDB" id="2386201at2759"/>
<feature type="region of interest" description="Disordered" evidence="1">
    <location>
        <begin position="769"/>
        <end position="797"/>
    </location>
</feature>
<feature type="domain" description="AAA+ ATPase" evidence="2">
    <location>
        <begin position="2530"/>
        <end position="2665"/>
    </location>
</feature>
<feature type="region of interest" description="Disordered" evidence="1">
    <location>
        <begin position="1931"/>
        <end position="1950"/>
    </location>
</feature>
<keyword evidence="4" id="KW-1185">Reference proteome</keyword>
<dbReference type="EMBL" id="MU251497">
    <property type="protein sequence ID" value="KAG9233508.1"/>
    <property type="molecule type" value="Genomic_DNA"/>
</dbReference>
<dbReference type="InterPro" id="IPR003593">
    <property type="entry name" value="AAA+_ATPase"/>
</dbReference>
<dbReference type="Gene3D" id="3.40.50.300">
    <property type="entry name" value="P-loop containing nucleotide triphosphate hydrolases"/>
    <property type="match status" value="1"/>
</dbReference>
<dbReference type="SUPFAM" id="SSF52540">
    <property type="entry name" value="P-loop containing nucleoside triphosphate hydrolases"/>
    <property type="match status" value="1"/>
</dbReference>
<evidence type="ECO:0000256" key="1">
    <source>
        <dbReference type="SAM" id="MobiDB-lite"/>
    </source>
</evidence>
<dbReference type="GO" id="GO:0005524">
    <property type="term" value="F:ATP binding"/>
    <property type="evidence" value="ECO:0007669"/>
    <property type="project" value="InterPro"/>
</dbReference>
<dbReference type="Gene3D" id="1.10.8.60">
    <property type="match status" value="1"/>
</dbReference>
<feature type="compositionally biased region" description="Basic residues" evidence="1">
    <location>
        <begin position="780"/>
        <end position="797"/>
    </location>
</feature>
<protein>
    <submittedName>
        <fullName evidence="3">Mus7/MMS22 family-domain-containing protein</fullName>
    </submittedName>
</protein>
<feature type="region of interest" description="Disordered" evidence="1">
    <location>
        <begin position="268"/>
        <end position="291"/>
    </location>
</feature>
<dbReference type="PANTHER" id="PTHR28122">
    <property type="entry name" value="E3 UBIQUITIN-PROTEIN LIGASE SUBSTRATE RECEPTOR MMS22"/>
    <property type="match status" value="1"/>
</dbReference>
<dbReference type="PANTHER" id="PTHR28122:SF1">
    <property type="entry name" value="E3 UBIQUITIN-PROTEIN LIGASE SUBSTRATE RECEPTOR MMS22"/>
    <property type="match status" value="1"/>
</dbReference>
<dbReference type="Pfam" id="PF17862">
    <property type="entry name" value="AAA_lid_3"/>
    <property type="match status" value="1"/>
</dbReference>
<organism evidence="3 4">
    <name type="scientific">Amylocarpus encephaloides</name>
    <dbReference type="NCBI Taxonomy" id="45428"/>
    <lineage>
        <taxon>Eukaryota</taxon>
        <taxon>Fungi</taxon>
        <taxon>Dikarya</taxon>
        <taxon>Ascomycota</taxon>
        <taxon>Pezizomycotina</taxon>
        <taxon>Leotiomycetes</taxon>
        <taxon>Helotiales</taxon>
        <taxon>Helotiales incertae sedis</taxon>
        <taxon>Amylocarpus</taxon>
    </lineage>
</organism>
<reference evidence="3" key="1">
    <citation type="journal article" date="2021" name="IMA Fungus">
        <title>Genomic characterization of three marine fungi, including Emericellopsis atlantica sp. nov. with signatures of a generalist lifestyle and marine biomass degradation.</title>
        <authorList>
            <person name="Hagestad O.C."/>
            <person name="Hou L."/>
            <person name="Andersen J.H."/>
            <person name="Hansen E.H."/>
            <person name="Altermark B."/>
            <person name="Li C."/>
            <person name="Kuhnert E."/>
            <person name="Cox R.J."/>
            <person name="Crous P.W."/>
            <person name="Spatafora J.W."/>
            <person name="Lail K."/>
            <person name="Amirebrahimi M."/>
            <person name="Lipzen A."/>
            <person name="Pangilinan J."/>
            <person name="Andreopoulos W."/>
            <person name="Hayes R.D."/>
            <person name="Ng V."/>
            <person name="Grigoriev I.V."/>
            <person name="Jackson S.A."/>
            <person name="Sutton T.D.S."/>
            <person name="Dobson A.D.W."/>
            <person name="Rama T."/>
        </authorList>
    </citation>
    <scope>NUCLEOTIDE SEQUENCE</scope>
    <source>
        <strain evidence="3">TRa018bII</strain>
    </source>
</reference>
<proteinExistence type="predicted"/>
<dbReference type="Proteomes" id="UP000824998">
    <property type="component" value="Unassembled WGS sequence"/>
</dbReference>
<feature type="compositionally biased region" description="Polar residues" evidence="1">
    <location>
        <begin position="176"/>
        <end position="188"/>
    </location>
</feature>
<dbReference type="InterPro" id="IPR003959">
    <property type="entry name" value="ATPase_AAA_core"/>
</dbReference>
<feature type="compositionally biased region" description="Polar residues" evidence="1">
    <location>
        <begin position="1977"/>
        <end position="1996"/>
    </location>
</feature>
<dbReference type="CDD" id="cd19481">
    <property type="entry name" value="RecA-like_protease"/>
    <property type="match status" value="1"/>
</dbReference>
<dbReference type="InterPro" id="IPR041569">
    <property type="entry name" value="AAA_lid_3"/>
</dbReference>
<dbReference type="Pfam" id="PF24581">
    <property type="entry name" value="DUF7608"/>
    <property type="match status" value="1"/>
</dbReference>
<feature type="region of interest" description="Disordered" evidence="1">
    <location>
        <begin position="1977"/>
        <end position="2000"/>
    </location>
</feature>
<feature type="region of interest" description="Disordered" evidence="1">
    <location>
        <begin position="470"/>
        <end position="531"/>
    </location>
</feature>
<dbReference type="GO" id="GO:0031297">
    <property type="term" value="P:replication fork processing"/>
    <property type="evidence" value="ECO:0007669"/>
    <property type="project" value="InterPro"/>
</dbReference>
<accession>A0A9P7YIB0</accession>
<dbReference type="GO" id="GO:0000724">
    <property type="term" value="P:double-strand break repair via homologous recombination"/>
    <property type="evidence" value="ECO:0007669"/>
    <property type="project" value="TreeGrafter"/>
</dbReference>